<gene>
    <name evidence="3" type="ORF">B7463_g9347</name>
</gene>
<dbReference type="PANTHER" id="PTHR24148">
    <property type="entry name" value="ANKYRIN REPEAT DOMAIN-CONTAINING PROTEIN 39 HOMOLOG-RELATED"/>
    <property type="match status" value="1"/>
</dbReference>
<dbReference type="PANTHER" id="PTHR24148:SF81">
    <property type="entry name" value="HETEROKARYON INCOMPATIBILITY DOMAIN-CONTAINING PROTEIN"/>
    <property type="match status" value="1"/>
</dbReference>
<accession>A0A3E2H1Y6</accession>
<name>A0A3E2H1Y6_SCYLI</name>
<dbReference type="Pfam" id="PF06985">
    <property type="entry name" value="HET"/>
    <property type="match status" value="1"/>
</dbReference>
<evidence type="ECO:0000313" key="4">
    <source>
        <dbReference type="Proteomes" id="UP000258309"/>
    </source>
</evidence>
<dbReference type="EMBL" id="NCSJ02000229">
    <property type="protein sequence ID" value="RFU26983.1"/>
    <property type="molecule type" value="Genomic_DNA"/>
</dbReference>
<reference evidence="3 4" key="1">
    <citation type="submission" date="2018-05" db="EMBL/GenBank/DDBJ databases">
        <title>Draft genome sequence of Scytalidium lignicola DSM 105466, a ubiquitous saprotrophic fungus.</title>
        <authorList>
            <person name="Buettner E."/>
            <person name="Gebauer A.M."/>
            <person name="Hofrichter M."/>
            <person name="Liers C."/>
            <person name="Kellner H."/>
        </authorList>
    </citation>
    <scope>NUCLEOTIDE SEQUENCE [LARGE SCALE GENOMIC DNA]</scope>
    <source>
        <strain evidence="3 4">DSM 105466</strain>
    </source>
</reference>
<feature type="non-terminal residue" evidence="3">
    <location>
        <position position="1"/>
    </location>
</feature>
<dbReference type="Proteomes" id="UP000258309">
    <property type="component" value="Unassembled WGS sequence"/>
</dbReference>
<evidence type="ECO:0000256" key="1">
    <source>
        <dbReference type="SAM" id="MobiDB-lite"/>
    </source>
</evidence>
<organism evidence="3 4">
    <name type="scientific">Scytalidium lignicola</name>
    <name type="common">Hyphomycete</name>
    <dbReference type="NCBI Taxonomy" id="5539"/>
    <lineage>
        <taxon>Eukaryota</taxon>
        <taxon>Fungi</taxon>
        <taxon>Dikarya</taxon>
        <taxon>Ascomycota</taxon>
        <taxon>Pezizomycotina</taxon>
        <taxon>Leotiomycetes</taxon>
        <taxon>Leotiomycetes incertae sedis</taxon>
        <taxon>Scytalidium</taxon>
    </lineage>
</organism>
<sequence length="712" mass="81521">MSRWHQPFCKDPDIFVDGKSPYCRACSSCCSWQELVSKQITINPPAPRPPDNEPPGRLNLRWPSSVPYIKSYEPTQDNTPPPSITPASERSVEERHCFPPDVIDSLEKEQQVCESVSSPVYQRTLAPHEFRLALLSPATDKDSLVHLYLETCIQANCLEYETVSYTWGGENDEYALSKPVFVGPYWDLLFQTKNCWEMLRFFRPQKGTRTLWVDALCINQQDIRERSEQVTKMREIYEQCSRVLVYLGPDLVLPTIGQFPIRHRLHELGSVTIRSLQHSRLSLEKLLRRKYFSRVWVIQELVLSQRAIIRIGDIDFWADALMPSRLAPWSDWDSTAAPWVQYIAQQTIPSKDVFEIMRLTSASQASDLRDRLFGILGLLQNRTNALDKEGLCVDYSLSVQHMFIGFFSYCIINLKLHYLLGWAAGLSAQGFSPSWVPNWASSQESWQRIFTKPDSDPQNVADFIQEKILDNLNGLQYLSPIVHKRDMKRSWNHKITVDKDTGGLSLYLTQFCTIPTQPVLIGEFGNLHIFKVQGPKLSLYLATQDPFEAVRPGYDDIFILDPGSSDLIYLILRLQPGHSPKKTYKVIATCVHIFYDDSTSFGIHSLGLNCLQRSVLDVFDDFCRIIGGDLEDDKKLLTLTLTFFPGAINSKDLFTTYRNVLSQKDASSPAFEETYLSSIDARFCPRIVNGYLELTFKKSDWDSEDIFTGSDE</sequence>
<feature type="non-terminal residue" evidence="3">
    <location>
        <position position="712"/>
    </location>
</feature>
<feature type="region of interest" description="Disordered" evidence="1">
    <location>
        <begin position="71"/>
        <end position="93"/>
    </location>
</feature>
<protein>
    <recommendedName>
        <fullName evidence="2">Heterokaryon incompatibility domain-containing protein</fullName>
    </recommendedName>
</protein>
<comment type="caution">
    <text evidence="3">The sequence shown here is derived from an EMBL/GenBank/DDBJ whole genome shotgun (WGS) entry which is preliminary data.</text>
</comment>
<dbReference type="InterPro" id="IPR010730">
    <property type="entry name" value="HET"/>
</dbReference>
<evidence type="ECO:0000259" key="2">
    <source>
        <dbReference type="Pfam" id="PF06985"/>
    </source>
</evidence>
<dbReference type="OMA" id="HELPWHA"/>
<dbReference type="OrthoDB" id="2157530at2759"/>
<proteinExistence type="predicted"/>
<feature type="domain" description="Heterokaryon incompatibility" evidence="2">
    <location>
        <begin position="160"/>
        <end position="300"/>
    </location>
</feature>
<keyword evidence="4" id="KW-1185">Reference proteome</keyword>
<dbReference type="AlphaFoldDB" id="A0A3E2H1Y6"/>
<dbReference type="STRING" id="5539.A0A3E2H1Y6"/>
<evidence type="ECO:0000313" key="3">
    <source>
        <dbReference type="EMBL" id="RFU26983.1"/>
    </source>
</evidence>
<dbReference type="InterPro" id="IPR052895">
    <property type="entry name" value="HetReg/Transcr_Mod"/>
</dbReference>